<dbReference type="AlphaFoldDB" id="A0A1S8L393"/>
<evidence type="ECO:0000313" key="1">
    <source>
        <dbReference type="EMBL" id="URZ12582.1"/>
    </source>
</evidence>
<dbReference type="KEGG" id="crw:CROST_033050"/>
<dbReference type="Proteomes" id="UP000190951">
    <property type="component" value="Chromosome"/>
</dbReference>
<evidence type="ECO:0000313" key="2">
    <source>
        <dbReference type="Proteomes" id="UP000190951"/>
    </source>
</evidence>
<reference evidence="1 2" key="1">
    <citation type="submission" date="2022-04" db="EMBL/GenBank/DDBJ databases">
        <title>Genome sequence of C. roseum typestrain.</title>
        <authorList>
            <person name="Poehlein A."/>
            <person name="Schoch T."/>
            <person name="Duerre P."/>
            <person name="Daniel R."/>
        </authorList>
    </citation>
    <scope>NUCLEOTIDE SEQUENCE [LARGE SCALE GENOMIC DNA]</scope>
    <source>
        <strain evidence="1 2">DSM 7320</strain>
    </source>
</reference>
<dbReference type="STRING" id="84029.CROST_28780"/>
<gene>
    <name evidence="1" type="ORF">CROST_033050</name>
</gene>
<organism evidence="1 2">
    <name type="scientific">Clostridium felsineum</name>
    <dbReference type="NCBI Taxonomy" id="36839"/>
    <lineage>
        <taxon>Bacteria</taxon>
        <taxon>Bacillati</taxon>
        <taxon>Bacillota</taxon>
        <taxon>Clostridia</taxon>
        <taxon>Eubacteriales</taxon>
        <taxon>Clostridiaceae</taxon>
        <taxon>Clostridium</taxon>
    </lineage>
</organism>
<name>A0A1S8L393_9CLOT</name>
<protein>
    <submittedName>
        <fullName evidence="1">Uncharacterized protein</fullName>
    </submittedName>
</protein>
<proteinExistence type="predicted"/>
<dbReference type="EMBL" id="CP096983">
    <property type="protein sequence ID" value="URZ12582.1"/>
    <property type="molecule type" value="Genomic_DNA"/>
</dbReference>
<keyword evidence="2" id="KW-1185">Reference proteome</keyword>
<dbReference type="RefSeq" id="WP_077834823.1">
    <property type="nucleotide sequence ID" value="NZ_CP096983.1"/>
</dbReference>
<sequence length="143" mass="17012">MEEKNERLCKKCGNPIGIGMYSLISDLCDECYEREHYPDIHYNKQYIERDFYLSGGNYNIIDIVMFLKECEEQIIGKIKTIGVKNKQTFACAFWEYDKKEKLTELIQNKSTNLKCSYFFTNNKLELVPSFEDRNKDKNWIVCI</sequence>
<accession>A0A1S8L393</accession>